<sequence length="273" mass="30110">MDITYQHIQETAEFIKAKGIEAPQVGIILGTGLGGLVKHLNIIQEIDYASIPNFPISTVESHKGKLIYGELEGKKVLAMQGRFHYYEGYNMQQITLPVRVMKLLGIQQLLISNAAGAVNLNYKKGTLMLLDDHINLLPENPLTGKNINELGPRFPDMSQPYNKRINELMITAAKKEDVELHKGVYASVPGPNLETRAEYRYIKIIGGDAVGMSTVPEVIVANHMNLPCAAVSVLTDECDPDNLHPVSLQEILDVAAEAEKGLVKLFKSVIKQL</sequence>
<evidence type="ECO:0000256" key="1">
    <source>
        <dbReference type="ARBA" id="ARBA00005058"/>
    </source>
</evidence>
<comment type="function">
    <text evidence="5">The purine nucleoside phosphorylases catalyze the phosphorolytic breakdown of the N-glycosidic bond in the beta-(deoxy)ribonucleoside molecules, with the formation of the corresponding free purine bases and pentose-1-phosphate.</text>
</comment>
<keyword evidence="4 5" id="KW-0808">Transferase</keyword>
<dbReference type="EC" id="2.4.2.1" evidence="5"/>
<dbReference type="NCBIfam" id="TIGR01700">
    <property type="entry name" value="PNPH"/>
    <property type="match status" value="1"/>
</dbReference>
<evidence type="ECO:0000256" key="3">
    <source>
        <dbReference type="ARBA" id="ARBA00022676"/>
    </source>
</evidence>
<dbReference type="PIRSF" id="PIRSF000477">
    <property type="entry name" value="PurNPase"/>
    <property type="match status" value="1"/>
</dbReference>
<proteinExistence type="inferred from homology"/>
<accession>A0A941F2A8</accession>
<dbReference type="EMBL" id="JAGTAR010000006">
    <property type="protein sequence ID" value="MBR8535052.1"/>
    <property type="molecule type" value="Genomic_DNA"/>
</dbReference>
<evidence type="ECO:0000256" key="4">
    <source>
        <dbReference type="ARBA" id="ARBA00022679"/>
    </source>
</evidence>
<reference evidence="7" key="2">
    <citation type="submission" date="2021-04" db="EMBL/GenBank/DDBJ databases">
        <authorList>
            <person name="Zhang T."/>
            <person name="Zhang Y."/>
            <person name="Lu D."/>
            <person name="Zuo D."/>
            <person name="Du Z."/>
        </authorList>
    </citation>
    <scope>NUCLEOTIDE SEQUENCE</scope>
    <source>
        <strain evidence="7">JR1</strain>
    </source>
</reference>
<dbReference type="Gene3D" id="3.40.50.1580">
    <property type="entry name" value="Nucleoside phosphorylase domain"/>
    <property type="match status" value="1"/>
</dbReference>
<keyword evidence="8" id="KW-1185">Reference proteome</keyword>
<dbReference type="InterPro" id="IPR035994">
    <property type="entry name" value="Nucleoside_phosphorylase_sf"/>
</dbReference>
<evidence type="ECO:0000313" key="8">
    <source>
        <dbReference type="Proteomes" id="UP000679220"/>
    </source>
</evidence>
<dbReference type="GO" id="GO:0004731">
    <property type="term" value="F:purine-nucleoside phosphorylase activity"/>
    <property type="evidence" value="ECO:0007669"/>
    <property type="project" value="UniProtKB-EC"/>
</dbReference>
<organism evidence="7 8">
    <name type="scientific">Carboxylicivirga sediminis</name>
    <dbReference type="NCBI Taxonomy" id="2006564"/>
    <lineage>
        <taxon>Bacteria</taxon>
        <taxon>Pseudomonadati</taxon>
        <taxon>Bacteroidota</taxon>
        <taxon>Bacteroidia</taxon>
        <taxon>Marinilabiliales</taxon>
        <taxon>Marinilabiliaceae</taxon>
        <taxon>Carboxylicivirga</taxon>
    </lineage>
</organism>
<name>A0A941F2A8_9BACT</name>
<feature type="domain" description="Nucleoside phosphorylase" evidence="6">
    <location>
        <begin position="25"/>
        <end position="271"/>
    </location>
</feature>
<evidence type="ECO:0000313" key="7">
    <source>
        <dbReference type="EMBL" id="MBR8535052.1"/>
    </source>
</evidence>
<dbReference type="GO" id="GO:0005737">
    <property type="term" value="C:cytoplasm"/>
    <property type="evidence" value="ECO:0007669"/>
    <property type="project" value="TreeGrafter"/>
</dbReference>
<dbReference type="Pfam" id="PF01048">
    <property type="entry name" value="PNP_UDP_1"/>
    <property type="match status" value="1"/>
</dbReference>
<evidence type="ECO:0000259" key="6">
    <source>
        <dbReference type="Pfam" id="PF01048"/>
    </source>
</evidence>
<evidence type="ECO:0000256" key="5">
    <source>
        <dbReference type="PIRNR" id="PIRNR000477"/>
    </source>
</evidence>
<comment type="similarity">
    <text evidence="2 5">Belongs to the PNP/MTAP phosphorylase family.</text>
</comment>
<dbReference type="RefSeq" id="WP_212188958.1">
    <property type="nucleotide sequence ID" value="NZ_JAGTAR010000006.1"/>
</dbReference>
<reference evidence="7" key="1">
    <citation type="journal article" date="2018" name="Int. J. Syst. Evol. Microbiol.">
        <title>Carboxylicivirga sediminis sp. nov., isolated from coastal sediment.</title>
        <authorList>
            <person name="Wang F.Q."/>
            <person name="Ren L.H."/>
            <person name="Zou R.J."/>
            <person name="Sun Y.Z."/>
            <person name="Liu X.J."/>
            <person name="Jiang F."/>
            <person name="Liu L.J."/>
        </authorList>
    </citation>
    <scope>NUCLEOTIDE SEQUENCE</scope>
    <source>
        <strain evidence="7">JR1</strain>
    </source>
</reference>
<protein>
    <recommendedName>
        <fullName evidence="5">Purine nucleoside phosphorylase</fullName>
        <ecNumber evidence="5">2.4.2.1</ecNumber>
    </recommendedName>
    <alternativeName>
        <fullName evidence="5">Inosine-guanosine phosphorylase</fullName>
    </alternativeName>
</protein>
<comment type="caution">
    <text evidence="7">The sequence shown here is derived from an EMBL/GenBank/DDBJ whole genome shotgun (WGS) entry which is preliminary data.</text>
</comment>
<dbReference type="PANTHER" id="PTHR11904">
    <property type="entry name" value="METHYLTHIOADENOSINE/PURINE NUCLEOSIDE PHOSPHORYLASE"/>
    <property type="match status" value="1"/>
</dbReference>
<comment type="pathway">
    <text evidence="1 5">Purine metabolism; purine nucleoside salvage.</text>
</comment>
<dbReference type="InterPro" id="IPR000845">
    <property type="entry name" value="Nucleoside_phosphorylase_d"/>
</dbReference>
<dbReference type="AlphaFoldDB" id="A0A941F2A8"/>
<dbReference type="InterPro" id="IPR011270">
    <property type="entry name" value="Pur_Nuc_Pase_Ino/Guo-sp"/>
</dbReference>
<evidence type="ECO:0000256" key="2">
    <source>
        <dbReference type="ARBA" id="ARBA00006751"/>
    </source>
</evidence>
<dbReference type="PANTHER" id="PTHR11904:SF9">
    <property type="entry name" value="PURINE NUCLEOSIDE PHOSPHORYLASE-RELATED"/>
    <property type="match status" value="1"/>
</dbReference>
<dbReference type="InterPro" id="IPR011268">
    <property type="entry name" value="Purine_phosphorylase"/>
</dbReference>
<dbReference type="CDD" id="cd09009">
    <property type="entry name" value="PNP-EcPNPII_like"/>
    <property type="match status" value="1"/>
</dbReference>
<dbReference type="NCBIfam" id="TIGR01697">
    <property type="entry name" value="PNPH-PUNA-XAPA"/>
    <property type="match status" value="1"/>
</dbReference>
<keyword evidence="3 5" id="KW-0328">Glycosyltransferase</keyword>
<dbReference type="NCBIfam" id="NF006054">
    <property type="entry name" value="PRK08202.1"/>
    <property type="match status" value="1"/>
</dbReference>
<dbReference type="SUPFAM" id="SSF53167">
    <property type="entry name" value="Purine and uridine phosphorylases"/>
    <property type="match status" value="1"/>
</dbReference>
<gene>
    <name evidence="7" type="ORF">KDU71_05740</name>
</gene>
<dbReference type="GO" id="GO:0009116">
    <property type="term" value="P:nucleoside metabolic process"/>
    <property type="evidence" value="ECO:0007669"/>
    <property type="project" value="InterPro"/>
</dbReference>
<dbReference type="Proteomes" id="UP000679220">
    <property type="component" value="Unassembled WGS sequence"/>
</dbReference>